<keyword evidence="3" id="KW-1185">Reference proteome</keyword>
<dbReference type="SUPFAM" id="SSF88874">
    <property type="entry name" value="Receptor-binding domain of short tail fibre protein gp12"/>
    <property type="match status" value="1"/>
</dbReference>
<organism evidence="2 3">
    <name type="scientific">Wocania arenilitoris</name>
    <dbReference type="NCBI Taxonomy" id="2044858"/>
    <lineage>
        <taxon>Bacteria</taxon>
        <taxon>Pseudomonadati</taxon>
        <taxon>Bacteroidota</taxon>
        <taxon>Flavobacteriia</taxon>
        <taxon>Flavobacteriales</taxon>
        <taxon>Flavobacteriaceae</taxon>
        <taxon>Wocania</taxon>
    </lineage>
</organism>
<protein>
    <submittedName>
        <fullName evidence="2">Tail fiber protein</fullName>
    </submittedName>
</protein>
<dbReference type="Pfam" id="PF07484">
    <property type="entry name" value="Collar"/>
    <property type="match status" value="1"/>
</dbReference>
<gene>
    <name evidence="2" type="ORF">L3X37_03685</name>
</gene>
<accession>A0AAE3EN14</accession>
<dbReference type="AlphaFoldDB" id="A0AAE3EN14"/>
<dbReference type="Proteomes" id="UP001199795">
    <property type="component" value="Unassembled WGS sequence"/>
</dbReference>
<evidence type="ECO:0000259" key="1">
    <source>
        <dbReference type="Pfam" id="PF07484"/>
    </source>
</evidence>
<sequence length="126" mass="13947">MFAGNFAPRGWAFCDGQLLPISQNPALFSLLGTNYGGDGRTTFALPDLRDRTPIHLGNKSDLYTRVGDKGGSESKVLRIMTVSEKPTGKTYDTYTVKSSSDKLDTRDPYLRINYIIALHGIFPSRN</sequence>
<evidence type="ECO:0000313" key="3">
    <source>
        <dbReference type="Proteomes" id="UP001199795"/>
    </source>
</evidence>
<dbReference type="InterPro" id="IPR011083">
    <property type="entry name" value="Phage_tail_collar_dom"/>
</dbReference>
<dbReference type="InterPro" id="IPR037053">
    <property type="entry name" value="Phage_tail_collar_dom_sf"/>
</dbReference>
<name>A0AAE3EN14_9FLAO</name>
<dbReference type="Gene3D" id="3.90.1340.10">
    <property type="entry name" value="Phage tail collar domain"/>
    <property type="match status" value="1"/>
</dbReference>
<proteinExistence type="predicted"/>
<comment type="caution">
    <text evidence="2">The sequence shown here is derived from an EMBL/GenBank/DDBJ whole genome shotgun (WGS) entry which is preliminary data.</text>
</comment>
<feature type="domain" description="Phage tail collar" evidence="1">
    <location>
        <begin position="1"/>
        <end position="53"/>
    </location>
</feature>
<reference evidence="2" key="1">
    <citation type="submission" date="2022-01" db="EMBL/GenBank/DDBJ databases">
        <title>Draft genome sequence of Sabulilitoribacter arenilitoris KCTC 52401.</title>
        <authorList>
            <person name="Oh J.-S."/>
        </authorList>
    </citation>
    <scope>NUCLEOTIDE SEQUENCE</scope>
    <source>
        <strain evidence="2">HMF6543</strain>
    </source>
</reference>
<evidence type="ECO:0000313" key="2">
    <source>
        <dbReference type="EMBL" id="MCF7567467.1"/>
    </source>
</evidence>
<dbReference type="EMBL" id="JAKKDU010000003">
    <property type="protein sequence ID" value="MCF7567467.1"/>
    <property type="molecule type" value="Genomic_DNA"/>
</dbReference>